<evidence type="ECO:0000313" key="1">
    <source>
        <dbReference type="EMBL" id="CAG9609523.1"/>
    </source>
</evidence>
<proteinExistence type="predicted"/>
<protein>
    <recommendedName>
        <fullName evidence="3">CGCGG family rSAM-modified RiPP protein</fullName>
    </recommendedName>
</protein>
<dbReference type="EMBL" id="CAKJTG010000020">
    <property type="protein sequence ID" value="CAG9609523.1"/>
    <property type="molecule type" value="Genomic_DNA"/>
</dbReference>
<dbReference type="InterPro" id="IPR023906">
    <property type="entry name" value="rSAM_target_put"/>
</dbReference>
<organism evidence="1 2">
    <name type="scientific">Pseudoneobacillus rhizosphaerae</name>
    <dbReference type="NCBI Taxonomy" id="2880968"/>
    <lineage>
        <taxon>Bacteria</taxon>
        <taxon>Bacillati</taxon>
        <taxon>Bacillota</taxon>
        <taxon>Bacilli</taxon>
        <taxon>Bacillales</taxon>
        <taxon>Bacillaceae</taxon>
        <taxon>Pseudoneobacillus</taxon>
    </lineage>
</organism>
<evidence type="ECO:0008006" key="3">
    <source>
        <dbReference type="Google" id="ProtNLM"/>
    </source>
</evidence>
<evidence type="ECO:0000313" key="2">
    <source>
        <dbReference type="Proteomes" id="UP000789845"/>
    </source>
</evidence>
<sequence length="88" mass="10291">MEKDWTKDLEHDEYENDIDLLLKDALEAVEITKPGYFVNLVTSANFGDPVEYLQPLIEKMYNETVRLKYIDQCGCGGHVLRVWKLKKL</sequence>
<name>A0A9C7GBY9_9BACI</name>
<dbReference type="NCBIfam" id="TIGR03995">
    <property type="entry name" value="target_X_rSAM"/>
    <property type="match status" value="1"/>
</dbReference>
<dbReference type="AlphaFoldDB" id="A0A9C7GBY9"/>
<gene>
    <name evidence="1" type="ORF">NEOCIP111885_03265</name>
</gene>
<reference evidence="1" key="1">
    <citation type="submission" date="2021-10" db="EMBL/GenBank/DDBJ databases">
        <authorList>
            <person name="Criscuolo A."/>
        </authorList>
    </citation>
    <scope>NUCLEOTIDE SEQUENCE</scope>
    <source>
        <strain evidence="1">CIP111885</strain>
    </source>
</reference>
<comment type="caution">
    <text evidence="1">The sequence shown here is derived from an EMBL/GenBank/DDBJ whole genome shotgun (WGS) entry which is preliminary data.</text>
</comment>
<dbReference type="Proteomes" id="UP000789845">
    <property type="component" value="Unassembled WGS sequence"/>
</dbReference>
<dbReference type="RefSeq" id="WP_230497755.1">
    <property type="nucleotide sequence ID" value="NZ_CAKJTG010000020.1"/>
</dbReference>
<keyword evidence="2" id="KW-1185">Reference proteome</keyword>
<accession>A0A9C7GBY9</accession>
<dbReference type="Pfam" id="PF26005">
    <property type="entry name" value="rSAM_target_put"/>
    <property type="match status" value="1"/>
</dbReference>